<evidence type="ECO:0000313" key="3">
    <source>
        <dbReference type="Proteomes" id="UP000539313"/>
    </source>
</evidence>
<dbReference type="GO" id="GO:0016301">
    <property type="term" value="F:kinase activity"/>
    <property type="evidence" value="ECO:0007669"/>
    <property type="project" value="UniProtKB-KW"/>
</dbReference>
<dbReference type="EMBL" id="JACJII010000001">
    <property type="protein sequence ID" value="MBA9002821.1"/>
    <property type="molecule type" value="Genomic_DNA"/>
</dbReference>
<keyword evidence="3" id="KW-1185">Reference proteome</keyword>
<evidence type="ECO:0000313" key="2">
    <source>
        <dbReference type="EMBL" id="MBA9002821.1"/>
    </source>
</evidence>
<accession>A0A7W3R7N6</accession>
<keyword evidence="2" id="KW-0418">Kinase</keyword>
<protein>
    <submittedName>
        <fullName evidence="2">Aminoglycoside phosphotransferase (APT) family kinase protein</fullName>
    </submittedName>
</protein>
<sequence length="302" mass="33528">MPPALPEDVHAVLAEVADRCRVPTGDARVLRRHSNTVIALPTARLLVRVAGNPAAFDGVTTSIQVTRWLASRGYPCVAPAKTAGPFRVNGRVVSVWQLADTTDDHTAGTGGELGRLLRLLHDQPAPPFPLPRLTDPLTGVAAAAEQHPDALTTRDRDWLTDRITQLRQRWTTLHYELPTGLIHGDAHSNNLLPLHGGGVLLGDWDHVAFGPREWDLIQIHYMQRRFGRHTAREIEEFTAAYGWDVRAWPGFETLLAVREISGLSPYIRRAPTDQTAREEVAYRLDTIRRGDGNARWNSPSGK</sequence>
<reference evidence="2 3" key="1">
    <citation type="submission" date="2020-08" db="EMBL/GenBank/DDBJ databases">
        <title>Sequencing the genomes of 1000 actinobacteria strains.</title>
        <authorList>
            <person name="Klenk H.-P."/>
        </authorList>
    </citation>
    <scope>NUCLEOTIDE SEQUENCE [LARGE SCALE GENOMIC DNA]</scope>
    <source>
        <strain evidence="2 3">DSM 45823</strain>
    </source>
</reference>
<dbReference type="AlphaFoldDB" id="A0A7W3R7N6"/>
<dbReference type="InterPro" id="IPR011009">
    <property type="entry name" value="Kinase-like_dom_sf"/>
</dbReference>
<dbReference type="Gene3D" id="3.90.1200.10">
    <property type="match status" value="1"/>
</dbReference>
<gene>
    <name evidence="2" type="ORF">HNR21_001703</name>
</gene>
<dbReference type="InterPro" id="IPR002575">
    <property type="entry name" value="Aminoglycoside_PTrfase"/>
</dbReference>
<dbReference type="Proteomes" id="UP000539313">
    <property type="component" value="Unassembled WGS sequence"/>
</dbReference>
<proteinExistence type="predicted"/>
<organism evidence="2 3">
    <name type="scientific">Thermomonospora cellulosilytica</name>
    <dbReference type="NCBI Taxonomy" id="1411118"/>
    <lineage>
        <taxon>Bacteria</taxon>
        <taxon>Bacillati</taxon>
        <taxon>Actinomycetota</taxon>
        <taxon>Actinomycetes</taxon>
        <taxon>Streptosporangiales</taxon>
        <taxon>Thermomonosporaceae</taxon>
        <taxon>Thermomonospora</taxon>
    </lineage>
</organism>
<keyword evidence="2" id="KW-0808">Transferase</keyword>
<dbReference type="Pfam" id="PF01636">
    <property type="entry name" value="APH"/>
    <property type="match status" value="1"/>
</dbReference>
<name>A0A7W3R7N6_9ACTN</name>
<evidence type="ECO:0000259" key="1">
    <source>
        <dbReference type="Pfam" id="PF01636"/>
    </source>
</evidence>
<comment type="caution">
    <text evidence="2">The sequence shown here is derived from an EMBL/GenBank/DDBJ whole genome shotgun (WGS) entry which is preliminary data.</text>
</comment>
<dbReference type="RefSeq" id="WP_182704747.1">
    <property type="nucleotide sequence ID" value="NZ_JACJII010000001.1"/>
</dbReference>
<feature type="domain" description="Aminoglycoside phosphotransferase" evidence="1">
    <location>
        <begin position="34"/>
        <end position="248"/>
    </location>
</feature>
<dbReference type="SUPFAM" id="SSF56112">
    <property type="entry name" value="Protein kinase-like (PK-like)"/>
    <property type="match status" value="1"/>
</dbReference>